<dbReference type="AlphaFoldDB" id="A0A7K0CAH9"/>
<dbReference type="InterPro" id="IPR017853">
    <property type="entry name" value="GH"/>
</dbReference>
<dbReference type="PANTHER" id="PTHR21040:SF8">
    <property type="entry name" value="BCDNA.GH04120"/>
    <property type="match status" value="1"/>
</dbReference>
<evidence type="ECO:0000313" key="3">
    <source>
        <dbReference type="Proteomes" id="UP000466345"/>
    </source>
</evidence>
<evidence type="ECO:0008006" key="4">
    <source>
        <dbReference type="Google" id="ProtNLM"/>
    </source>
</evidence>
<keyword evidence="1" id="KW-0378">Hydrolase</keyword>
<dbReference type="InterPro" id="IPR038901">
    <property type="entry name" value="HEXDC-like"/>
</dbReference>
<proteinExistence type="predicted"/>
<dbReference type="Proteomes" id="UP000466345">
    <property type="component" value="Unassembled WGS sequence"/>
</dbReference>
<evidence type="ECO:0000313" key="2">
    <source>
        <dbReference type="EMBL" id="MQY10449.1"/>
    </source>
</evidence>
<dbReference type="InterPro" id="IPR029018">
    <property type="entry name" value="Hex-like_dom2"/>
</dbReference>
<dbReference type="Gene3D" id="3.30.379.10">
    <property type="entry name" value="Chitobiase/beta-hexosaminidase domain 2-like"/>
    <property type="match status" value="1"/>
</dbReference>
<dbReference type="EMBL" id="WEGJ01000001">
    <property type="protein sequence ID" value="MQY10449.1"/>
    <property type="molecule type" value="Genomic_DNA"/>
</dbReference>
<gene>
    <name evidence="2" type="ORF">SRB5_05570</name>
</gene>
<dbReference type="SUPFAM" id="SSF55545">
    <property type="entry name" value="beta-N-acetylhexosaminidase-like domain"/>
    <property type="match status" value="1"/>
</dbReference>
<reference evidence="2 3" key="1">
    <citation type="submission" date="2019-10" db="EMBL/GenBank/DDBJ databases">
        <title>Streptomyces smaragdinus sp. nov. and Streptomyces fabii sp. nov., isolated from the gut of fungus growing-termite Macrotermes natalensis.</title>
        <authorList>
            <person name="Schwitalla J."/>
            <person name="Benndorf R."/>
            <person name="Martin K."/>
            <person name="De Beer W."/>
            <person name="Kaster A.-K."/>
            <person name="Vollmers J."/>
            <person name="Poulsen M."/>
            <person name="Beemelmanns C."/>
        </authorList>
    </citation>
    <scope>NUCLEOTIDE SEQUENCE [LARGE SCALE GENOMIC DNA]</scope>
    <source>
        <strain evidence="2 3">RB5</strain>
    </source>
</reference>
<keyword evidence="3" id="KW-1185">Reference proteome</keyword>
<sequence length="592" mass="63790">MRTDLALVPRPQQIDFPGDSTLPLSAPVRETRVGTLPAQGFEIEISDRGAELRHADDAGLRYGRALLAQVRQQSEGTWPALRVRDWPDFPVRGYMLDISRGRVPTRATLERIVGLLGLLRINQLQLYTEHTFAYEGHETVWRDVSPLTADDMRWLDGLCADAGVELVANQNTFGHMERWLAHEPYLERAELPEGFELFGRHRGPSTLAPTQDNADFALGLVEELLGHVTSRRVNIGCDETWELGRGVSAPDAEKRGKGQVYADQLRRLLVPLLEKGYEPQFWGDIISHHPELVAGLPAGATAVAWEYESPDIRATWGPWPQSVHDRLAGAGNSADRLAPGFAEVAKPFAEAGYPFWVAPGTSTWNSLTGRLDNARANLLDAAEAGRSAGAGGYLITDWGDNGHLQPPSVSFPPLVYGAAVGWATDANRDLELGPVLNRYVFDDASGRLSAALDTLGHAWRRTGRQAFNASPLAAAVVPASYLQGGEPDAGRLTELLADLDAVLADIAAATPGCADGAVVRRELTAAARLVRHGAWRLLREAGGAAPDAGALAADLAEATGLHRAAWLERSRPGGIEAGLKSLAATAAEYGES</sequence>
<dbReference type="PANTHER" id="PTHR21040">
    <property type="entry name" value="BCDNA.GH04120"/>
    <property type="match status" value="1"/>
</dbReference>
<dbReference type="GO" id="GO:0005975">
    <property type="term" value="P:carbohydrate metabolic process"/>
    <property type="evidence" value="ECO:0007669"/>
    <property type="project" value="UniProtKB-ARBA"/>
</dbReference>
<dbReference type="OrthoDB" id="9763537at2"/>
<dbReference type="SUPFAM" id="SSF51445">
    <property type="entry name" value="(Trans)glycosidases"/>
    <property type="match status" value="1"/>
</dbReference>
<protein>
    <recommendedName>
        <fullName evidence="4">Beta-N-acetylhexosaminidase</fullName>
    </recommendedName>
</protein>
<dbReference type="Gene3D" id="3.20.20.80">
    <property type="entry name" value="Glycosidases"/>
    <property type="match status" value="1"/>
</dbReference>
<evidence type="ECO:0000256" key="1">
    <source>
        <dbReference type="ARBA" id="ARBA00022801"/>
    </source>
</evidence>
<dbReference type="GO" id="GO:0015929">
    <property type="term" value="F:hexosaminidase activity"/>
    <property type="evidence" value="ECO:0007669"/>
    <property type="project" value="InterPro"/>
</dbReference>
<comment type="caution">
    <text evidence="2">The sequence shown here is derived from an EMBL/GenBank/DDBJ whole genome shotgun (WGS) entry which is preliminary data.</text>
</comment>
<organism evidence="2 3">
    <name type="scientific">Streptomyces smaragdinus</name>
    <dbReference type="NCBI Taxonomy" id="2585196"/>
    <lineage>
        <taxon>Bacteria</taxon>
        <taxon>Bacillati</taxon>
        <taxon>Actinomycetota</taxon>
        <taxon>Actinomycetes</taxon>
        <taxon>Kitasatosporales</taxon>
        <taxon>Streptomycetaceae</taxon>
        <taxon>Streptomyces</taxon>
    </lineage>
</organism>
<dbReference type="CDD" id="cd06565">
    <property type="entry name" value="GH20_GcnA-like"/>
    <property type="match status" value="1"/>
</dbReference>
<accession>A0A7K0CAH9</accession>
<dbReference type="RefSeq" id="WP_153449729.1">
    <property type="nucleotide sequence ID" value="NZ_WEGJ01000001.1"/>
</dbReference>
<name>A0A7K0CAH9_9ACTN</name>